<accession>A0ACC0VBQ5</accession>
<protein>
    <submittedName>
        <fullName evidence="1">Uncharacterized protein</fullName>
    </submittedName>
</protein>
<evidence type="ECO:0000313" key="1">
    <source>
        <dbReference type="EMBL" id="KAI9902888.1"/>
    </source>
</evidence>
<proteinExistence type="predicted"/>
<keyword evidence="2" id="KW-1185">Reference proteome</keyword>
<dbReference type="Proteomes" id="UP001163324">
    <property type="component" value="Chromosome 2"/>
</dbReference>
<sequence>MTSNGSGDGPSSTTVDGRRREDGPYILRSLLDNVPLSADGAQEGIKINCVDYFDGNLYVGTSASELLHFVRIPPNPSDPSSGPEFILASRLVPVYAEPTTESRPGVQQILLLPRVGKACILCNSTVTFYSLPELSPVFGQTQVRNCNWIGGVDLNEPLYYDREEESGPGVAILLSLTRRIQVVRIAEDARVFRKIDFAGSTLSIRRDSIACVADSKSYALLDVERQLKIPLMSISSLDESPSAGEIGQAQSLSAEQGGGLSRSSSSTQNRPSSSAQGHSRSASLGGSILNNIRRDEARAEQGEEATLSLPVSSSSPRQSEDGTSKPLPAIPSRTSTPNEAAASEPATAPVFLRPHIASPTPEEFLVIRGTSTVEPCIGMFVNLDGDPTRATLNFDRYPKDIAVDGGSPDLSSPNTVPHDEQEGFVLASMVKDFKDGAGLRHGLEIQPFDAGNSAEPERYWLEAAGVDRSSVYGLRSLVGSEELEFGDIIKKLSQKRFTPFSSGVDTPTRALKSSDSRTALSMERLSKEKELFEQNFDSQDEESLPDGWEATRKTEGEDFVRRLAKTSTKLVVWTGDRIWWAIRNPLIVQYDSRLDEASRGGYANPQKIDRPAIMETIASIRGRDARTELEFLTLGYLRQKAGLLLLTSLLRVGERDTFSDSEAQYLEKVLTESSLDPRVVISLVPGVRNEIIEGRRGIWMHGGVEATATAFIRNTEFQRTGKNGIASVDKKILHFLRRFLTSWRGMKGLPSVSDESEVFKTVDAALLLVLLELDKHSPPGLGKGGTVRTELNDLVDKGVECFERAVDLLESHHRLFILSRLYQSRKMSGDVLATWKRIIEGERDNGQEFKDGEQRVREYLTKIRSQPLVQEYGVWLANRNPKLGVQVFAEDRGRAPKFEPTQVVEMLKQEAPDAVKYYLEHLVFGKRHMFYVKELINYYLDVVVNELQSSEASRDVFKATYDAYRALRAPKPTYRHFLQDNAPADDDVSHSRLRLLQLLSGAHDYDAETVRGRISSLPQDLLVPENIILSGRDERHEEALKLLVHNLGDYDAAVSYCLRGRLIMDSTGGGLGKSDALPTADTQRRLFNAVLREFLYLKDASDRVEQTGALLERFGGWFEVDDVLSLIPDNWSVDVVGGFLIGALRRIVIEKRETAVTKALSGAENLRVSYDLVKSVDEKGPSIEAQN</sequence>
<dbReference type="EMBL" id="CM047941">
    <property type="protein sequence ID" value="KAI9902888.1"/>
    <property type="molecule type" value="Genomic_DNA"/>
</dbReference>
<name>A0ACC0VBQ5_9HYPO</name>
<comment type="caution">
    <text evidence="1">The sequence shown here is derived from an EMBL/GenBank/DDBJ whole genome shotgun (WGS) entry which is preliminary data.</text>
</comment>
<organism evidence="1 2">
    <name type="scientific">Trichothecium roseum</name>
    <dbReference type="NCBI Taxonomy" id="47278"/>
    <lineage>
        <taxon>Eukaryota</taxon>
        <taxon>Fungi</taxon>
        <taxon>Dikarya</taxon>
        <taxon>Ascomycota</taxon>
        <taxon>Pezizomycotina</taxon>
        <taxon>Sordariomycetes</taxon>
        <taxon>Hypocreomycetidae</taxon>
        <taxon>Hypocreales</taxon>
        <taxon>Hypocreales incertae sedis</taxon>
        <taxon>Trichothecium</taxon>
    </lineage>
</organism>
<gene>
    <name evidence="1" type="ORF">N3K66_002240</name>
</gene>
<reference evidence="1" key="1">
    <citation type="submission" date="2022-10" db="EMBL/GenBank/DDBJ databases">
        <title>Complete Genome of Trichothecium roseum strain YXFP-22015, a Plant Pathogen Isolated from Citrus.</title>
        <authorList>
            <person name="Wang Y."/>
            <person name="Zhu L."/>
        </authorList>
    </citation>
    <scope>NUCLEOTIDE SEQUENCE</scope>
    <source>
        <strain evidence="1">YXFP-22015</strain>
    </source>
</reference>
<evidence type="ECO:0000313" key="2">
    <source>
        <dbReference type="Proteomes" id="UP001163324"/>
    </source>
</evidence>